<reference evidence="13" key="1">
    <citation type="journal article" date="2019" name="Int. J. Syst. Evol. Microbiol.">
        <title>The Global Catalogue of Microorganisms (GCM) 10K type strain sequencing project: providing services to taxonomists for standard genome sequencing and annotation.</title>
        <authorList>
            <consortium name="The Broad Institute Genomics Platform"/>
            <consortium name="The Broad Institute Genome Sequencing Center for Infectious Disease"/>
            <person name="Wu L."/>
            <person name="Ma J."/>
        </authorList>
    </citation>
    <scope>NUCLEOTIDE SEQUENCE [LARGE SCALE GENOMIC DNA]</scope>
    <source>
        <strain evidence="13">KCTC 42805</strain>
    </source>
</reference>
<gene>
    <name evidence="12" type="ORF">ACFSUS_15100</name>
</gene>
<dbReference type="Pfam" id="PF02518">
    <property type="entry name" value="HATPase_c"/>
    <property type="match status" value="1"/>
</dbReference>
<proteinExistence type="predicted"/>
<evidence type="ECO:0000256" key="9">
    <source>
        <dbReference type="SAM" id="Coils"/>
    </source>
</evidence>
<evidence type="ECO:0000259" key="11">
    <source>
        <dbReference type="SMART" id="SM00387"/>
    </source>
</evidence>
<evidence type="ECO:0000256" key="3">
    <source>
        <dbReference type="ARBA" id="ARBA00022553"/>
    </source>
</evidence>
<keyword evidence="10" id="KW-1133">Transmembrane helix</keyword>
<comment type="caution">
    <text evidence="12">The sequence shown here is derived from an EMBL/GenBank/DDBJ whole genome shotgun (WGS) entry which is preliminary data.</text>
</comment>
<dbReference type="SMART" id="SM00387">
    <property type="entry name" value="HATPase_c"/>
    <property type="match status" value="1"/>
</dbReference>
<keyword evidence="4" id="KW-0808">Transferase</keyword>
<dbReference type="SMART" id="SM00028">
    <property type="entry name" value="TPR"/>
    <property type="match status" value="5"/>
</dbReference>
<evidence type="ECO:0000256" key="8">
    <source>
        <dbReference type="PROSITE-ProRule" id="PRU00339"/>
    </source>
</evidence>
<keyword evidence="10" id="KW-0472">Membrane</keyword>
<organism evidence="12 13">
    <name type="scientific">Spirosoma soli</name>
    <dbReference type="NCBI Taxonomy" id="1770529"/>
    <lineage>
        <taxon>Bacteria</taxon>
        <taxon>Pseudomonadati</taxon>
        <taxon>Bacteroidota</taxon>
        <taxon>Cytophagia</taxon>
        <taxon>Cytophagales</taxon>
        <taxon>Cytophagaceae</taxon>
        <taxon>Spirosoma</taxon>
    </lineage>
</organism>
<dbReference type="GO" id="GO:0016301">
    <property type="term" value="F:kinase activity"/>
    <property type="evidence" value="ECO:0007669"/>
    <property type="project" value="UniProtKB-KW"/>
</dbReference>
<keyword evidence="7" id="KW-0067">ATP-binding</keyword>
<dbReference type="InterPro" id="IPR019734">
    <property type="entry name" value="TPR_rpt"/>
</dbReference>
<keyword evidence="13" id="KW-1185">Reference proteome</keyword>
<comment type="catalytic activity">
    <reaction evidence="1">
        <text>ATP + protein L-histidine = ADP + protein N-phospho-L-histidine.</text>
        <dbReference type="EC" id="2.7.13.3"/>
    </reaction>
</comment>
<evidence type="ECO:0000256" key="6">
    <source>
        <dbReference type="ARBA" id="ARBA00022777"/>
    </source>
</evidence>
<dbReference type="Gene3D" id="3.30.450.20">
    <property type="entry name" value="PAS domain"/>
    <property type="match status" value="1"/>
</dbReference>
<keyword evidence="8" id="KW-0802">TPR repeat</keyword>
<dbReference type="InterPro" id="IPR011495">
    <property type="entry name" value="Sig_transdc_His_kin_sub2_dim/P"/>
</dbReference>
<dbReference type="Proteomes" id="UP001597469">
    <property type="component" value="Unassembled WGS sequence"/>
</dbReference>
<evidence type="ECO:0000313" key="13">
    <source>
        <dbReference type="Proteomes" id="UP001597469"/>
    </source>
</evidence>
<keyword evidence="10" id="KW-0812">Transmembrane</keyword>
<dbReference type="InterPro" id="IPR011990">
    <property type="entry name" value="TPR-like_helical_dom_sf"/>
</dbReference>
<evidence type="ECO:0000256" key="4">
    <source>
        <dbReference type="ARBA" id="ARBA00022679"/>
    </source>
</evidence>
<evidence type="ECO:0000313" key="12">
    <source>
        <dbReference type="EMBL" id="MFD2571969.1"/>
    </source>
</evidence>
<dbReference type="InterPro" id="IPR003594">
    <property type="entry name" value="HATPase_dom"/>
</dbReference>
<dbReference type="Gene3D" id="1.25.40.10">
    <property type="entry name" value="Tetratricopeptide repeat domain"/>
    <property type="match status" value="2"/>
</dbReference>
<evidence type="ECO:0000256" key="1">
    <source>
        <dbReference type="ARBA" id="ARBA00000085"/>
    </source>
</evidence>
<dbReference type="Gene3D" id="3.30.565.10">
    <property type="entry name" value="Histidine kinase-like ATPase, C-terminal domain"/>
    <property type="match status" value="1"/>
</dbReference>
<evidence type="ECO:0000256" key="5">
    <source>
        <dbReference type="ARBA" id="ARBA00022741"/>
    </source>
</evidence>
<dbReference type="EMBL" id="JBHULN010000008">
    <property type="protein sequence ID" value="MFD2571969.1"/>
    <property type="molecule type" value="Genomic_DNA"/>
</dbReference>
<feature type="coiled-coil region" evidence="9">
    <location>
        <begin position="534"/>
        <end position="582"/>
    </location>
</feature>
<dbReference type="PROSITE" id="PS50005">
    <property type="entry name" value="TPR"/>
    <property type="match status" value="1"/>
</dbReference>
<dbReference type="SUPFAM" id="SSF48452">
    <property type="entry name" value="TPR-like"/>
    <property type="match status" value="2"/>
</dbReference>
<dbReference type="SUPFAM" id="SSF55874">
    <property type="entry name" value="ATPase domain of HSP90 chaperone/DNA topoisomerase II/histidine kinase"/>
    <property type="match status" value="1"/>
</dbReference>
<evidence type="ECO:0000256" key="2">
    <source>
        <dbReference type="ARBA" id="ARBA00012438"/>
    </source>
</evidence>
<dbReference type="PANTHER" id="PTHR41523">
    <property type="entry name" value="TWO-COMPONENT SYSTEM SENSOR PROTEIN"/>
    <property type="match status" value="1"/>
</dbReference>
<keyword evidence="5" id="KW-0547">Nucleotide-binding</keyword>
<protein>
    <recommendedName>
        <fullName evidence="2">histidine kinase</fullName>
        <ecNumber evidence="2">2.7.13.3</ecNumber>
    </recommendedName>
</protein>
<accession>A0ABW5M5N2</accession>
<evidence type="ECO:0000256" key="10">
    <source>
        <dbReference type="SAM" id="Phobius"/>
    </source>
</evidence>
<dbReference type="PANTHER" id="PTHR41523:SF8">
    <property type="entry name" value="ETHYLENE RESPONSE SENSOR PROTEIN"/>
    <property type="match status" value="1"/>
</dbReference>
<dbReference type="Pfam" id="PF07568">
    <property type="entry name" value="HisKA_2"/>
    <property type="match status" value="1"/>
</dbReference>
<dbReference type="RefSeq" id="WP_381523945.1">
    <property type="nucleotide sequence ID" value="NZ_JBHULN010000008.1"/>
</dbReference>
<feature type="repeat" description="TPR" evidence="8">
    <location>
        <begin position="391"/>
        <end position="424"/>
    </location>
</feature>
<sequence length="792" mass="90800">MQLFEWIRATQRCIGFLLTFRCTLCTGLLGLILRTNATGQNINRQQVRLLLSQLQTSKADAKRLPILLELGKFHIYKPGEAKIDLDSGLTYLNQAKKLSDSLHLLTWQHEVEGMLIVAEMEGGNTQLGRQRFQQLINDCRKTGDKAAEATVRVRLGIWLRNIDNNYYREVFANFRQAAAIYKLLKDQEKEINALKEVGITYLYQGKLDSAQAVLVNVLKRYKAINYPKLHYTYNLLATVSTLKGNYDKGLSYALLCIDSMNKTADTVSAASFYGDLARIYEETGNHPKGLEWHKKSLQTWRQEKLPNFAMYNTASFIAKDLIDQKKPREALQLIQTLIKEIPTNTIIQKASVAQSLAYCYDALHNDQLAERYYLETLDWFAKNKMDFESSQQAEIDMGRFYVKQKNFKKAENHLTKALSFYPQKNSLSTIKDLHFLLFKVDSAQGNYLAAIQHFRQHKALNDSLFNETKSKQIASLQIEYDTRKKEHDIALLTKQSQLQQSELKHEQATRNTIIAGAMLLAGLLGVSYNRYRLKKRSNEQLQAQQLQLQAQHEELQTQQDVLQVQQQEINQKNEYLQRLLEEKEWMLKEIHHRVKNNLQVVSSLLNAQSDYLQEPKALTAIQDSQNRVHAMALIHQKLYQSNNLALVDMREYIDEIVDYLVESFNQQELVKVVLNVSAIQFEVSLATPIGLIINEAVTNSLKYAFPYDRSGVITIALQRTTDHTCELTISDNGVGMPVDVDLEHTNTLGLTMIRGLSRQIGGQLQIRQESGVRMHLTFSSVKKADKAVWAQI</sequence>
<keyword evidence="6 12" id="KW-0418">Kinase</keyword>
<keyword evidence="9" id="KW-0175">Coiled coil</keyword>
<feature type="domain" description="Histidine kinase/HSP90-like ATPase" evidence="11">
    <location>
        <begin position="684"/>
        <end position="782"/>
    </location>
</feature>
<keyword evidence="3" id="KW-0597">Phosphoprotein</keyword>
<feature type="transmembrane region" description="Helical" evidence="10">
    <location>
        <begin position="12"/>
        <end position="33"/>
    </location>
</feature>
<name>A0ABW5M5N2_9BACT</name>
<evidence type="ECO:0000256" key="7">
    <source>
        <dbReference type="ARBA" id="ARBA00022840"/>
    </source>
</evidence>
<dbReference type="InterPro" id="IPR036890">
    <property type="entry name" value="HATPase_C_sf"/>
</dbReference>
<dbReference type="EC" id="2.7.13.3" evidence="2"/>